<sequence length="288" mass="32528">MKMTLVFLLFFIFPYFFQPVESAYNCTVCDKSKCPPMITPCPGREAIDPCGCCHHCAKQNGEVCGGPDWKFGYCDSYYKCAAINATGLVEIPDIGVCKDMPGYSPPSYYAEDDDENCPEHSGCYRVMGTCDCVTKRTCIPNFQLSHFQRLLCDPMYDDPYFEDLFAKFYDRPCTRSGCDIVDNECVCKTSGCDNTFQYPDRRSCHNVIMKQLCANVTCPEVEPLKCPRDSLATKPHTPYRQCCPTIPSQCSCDFKLCNYKCPKGKRKVDVWKSDGVAGRCCDTFLCLL</sequence>
<proteinExistence type="predicted"/>
<evidence type="ECO:0000259" key="6">
    <source>
        <dbReference type="PROSITE" id="PS51323"/>
    </source>
</evidence>
<dbReference type="Pfam" id="PF00219">
    <property type="entry name" value="IGFBP"/>
    <property type="match status" value="1"/>
</dbReference>
<evidence type="ECO:0000256" key="4">
    <source>
        <dbReference type="ARBA" id="ARBA00023157"/>
    </source>
</evidence>
<dbReference type="InterPro" id="IPR017891">
    <property type="entry name" value="Insulin_GF-bd_Cys-rich_CS"/>
</dbReference>
<dbReference type="InterPro" id="IPR011390">
    <property type="entry name" value="IGFBP_rP_mac25"/>
</dbReference>
<dbReference type="SUPFAM" id="SSF57184">
    <property type="entry name" value="Growth factor receptor domain"/>
    <property type="match status" value="1"/>
</dbReference>
<organism evidence="7 8">
    <name type="scientific">Engystomops pustulosus</name>
    <name type="common">Tungara frog</name>
    <name type="synonym">Physalaemus pustulosus</name>
    <dbReference type="NCBI Taxonomy" id="76066"/>
    <lineage>
        <taxon>Eukaryota</taxon>
        <taxon>Metazoa</taxon>
        <taxon>Chordata</taxon>
        <taxon>Craniata</taxon>
        <taxon>Vertebrata</taxon>
        <taxon>Euteleostomi</taxon>
        <taxon>Amphibia</taxon>
        <taxon>Batrachia</taxon>
        <taxon>Anura</taxon>
        <taxon>Neobatrachia</taxon>
        <taxon>Hyloidea</taxon>
        <taxon>Leptodactylidae</taxon>
        <taxon>Leiuperinae</taxon>
        <taxon>Engystomops</taxon>
    </lineage>
</organism>
<dbReference type="PANTHER" id="PTHR14186:SF19">
    <property type="entry name" value="INSULIN-LIKE GROWTH FACTOR-BINDING PROTEIN 7"/>
    <property type="match status" value="1"/>
</dbReference>
<keyword evidence="8" id="KW-1185">Reference proteome</keyword>
<evidence type="ECO:0000256" key="1">
    <source>
        <dbReference type="ARBA" id="ARBA00004613"/>
    </source>
</evidence>
<evidence type="ECO:0000256" key="2">
    <source>
        <dbReference type="ARBA" id="ARBA00022525"/>
    </source>
</evidence>
<protein>
    <recommendedName>
        <fullName evidence="6">IGFBP N-terminal domain-containing protein</fullName>
    </recommendedName>
</protein>
<accession>A0AAV7B890</accession>
<feature type="domain" description="IGFBP N-terminal" evidence="6">
    <location>
        <begin position="22"/>
        <end position="100"/>
    </location>
</feature>
<evidence type="ECO:0000256" key="5">
    <source>
        <dbReference type="SAM" id="SignalP"/>
    </source>
</evidence>
<dbReference type="GO" id="GO:0001558">
    <property type="term" value="P:regulation of cell growth"/>
    <property type="evidence" value="ECO:0007669"/>
    <property type="project" value="InterPro"/>
</dbReference>
<dbReference type="PROSITE" id="PS00222">
    <property type="entry name" value="IGFBP_N_1"/>
    <property type="match status" value="1"/>
</dbReference>
<reference evidence="7" key="1">
    <citation type="thesis" date="2020" institute="ProQuest LLC" country="789 East Eisenhower Parkway, Ann Arbor, MI, USA">
        <title>Comparative Genomics and Chromosome Evolution.</title>
        <authorList>
            <person name="Mudd A.B."/>
        </authorList>
    </citation>
    <scope>NUCLEOTIDE SEQUENCE</scope>
    <source>
        <strain evidence="7">237g6f4</strain>
        <tissue evidence="7">Blood</tissue>
    </source>
</reference>
<feature type="chain" id="PRO_5043865767" description="IGFBP N-terminal domain-containing protein" evidence="5">
    <location>
        <begin position="23"/>
        <end position="288"/>
    </location>
</feature>
<dbReference type="Gene3D" id="4.10.40.20">
    <property type="match status" value="1"/>
</dbReference>
<dbReference type="Proteomes" id="UP000824782">
    <property type="component" value="Unassembled WGS sequence"/>
</dbReference>
<dbReference type="GO" id="GO:0009966">
    <property type="term" value="P:regulation of signal transduction"/>
    <property type="evidence" value="ECO:0007669"/>
    <property type="project" value="TreeGrafter"/>
</dbReference>
<dbReference type="EMBL" id="WNYA01000006">
    <property type="protein sequence ID" value="KAG8568765.1"/>
    <property type="molecule type" value="Genomic_DNA"/>
</dbReference>
<dbReference type="SMART" id="SM00121">
    <property type="entry name" value="IB"/>
    <property type="match status" value="1"/>
</dbReference>
<dbReference type="PANTHER" id="PTHR14186">
    <property type="entry name" value="INSULIN-LIKE GROWTH FACTOR BINDING PROTEIN-RELATED"/>
    <property type="match status" value="1"/>
</dbReference>
<feature type="signal peptide" evidence="5">
    <location>
        <begin position="1"/>
        <end position="22"/>
    </location>
</feature>
<dbReference type="PROSITE" id="PS51323">
    <property type="entry name" value="IGFBP_N_2"/>
    <property type="match status" value="1"/>
</dbReference>
<comment type="subcellular location">
    <subcellularLocation>
        <location evidence="1">Secreted</location>
    </subcellularLocation>
</comment>
<dbReference type="InterPro" id="IPR009030">
    <property type="entry name" value="Growth_fac_rcpt_cys_sf"/>
</dbReference>
<keyword evidence="3 5" id="KW-0732">Signal</keyword>
<evidence type="ECO:0000313" key="7">
    <source>
        <dbReference type="EMBL" id="KAG8568765.1"/>
    </source>
</evidence>
<keyword evidence="4" id="KW-1015">Disulfide bond</keyword>
<gene>
    <name evidence="7" type="ORF">GDO81_014140</name>
</gene>
<dbReference type="GO" id="GO:0005576">
    <property type="term" value="C:extracellular region"/>
    <property type="evidence" value="ECO:0007669"/>
    <property type="project" value="UniProtKB-SubCell"/>
</dbReference>
<keyword evidence="2" id="KW-0964">Secreted</keyword>
<name>A0AAV7B890_ENGPU</name>
<evidence type="ECO:0000256" key="3">
    <source>
        <dbReference type="ARBA" id="ARBA00022729"/>
    </source>
</evidence>
<dbReference type="AlphaFoldDB" id="A0AAV7B890"/>
<comment type="caution">
    <text evidence="7">The sequence shown here is derived from an EMBL/GenBank/DDBJ whole genome shotgun (WGS) entry which is preliminary data.</text>
</comment>
<evidence type="ECO:0000313" key="8">
    <source>
        <dbReference type="Proteomes" id="UP000824782"/>
    </source>
</evidence>
<dbReference type="GO" id="GO:0005520">
    <property type="term" value="F:insulin-like growth factor binding"/>
    <property type="evidence" value="ECO:0007669"/>
    <property type="project" value="InterPro"/>
</dbReference>
<dbReference type="InterPro" id="IPR000867">
    <property type="entry name" value="IGFBP-like"/>
</dbReference>